<protein>
    <submittedName>
        <fullName evidence="1">Uncharacterized protein</fullName>
    </submittedName>
</protein>
<dbReference type="Proteomes" id="UP000805193">
    <property type="component" value="Unassembled WGS sequence"/>
</dbReference>
<sequence>MDTQSFGIPLLTPRNGVVEVEGEEIAPEEFHSAGGCWMPVLLKARAEKKALSLTAGLNVRKEDRVLVQRSIQRAAQLSSENTGHDAFRFNEQQNTLIVSTPALENAVKYG</sequence>
<comment type="caution">
    <text evidence="1">The sequence shown here is derived from an EMBL/GenBank/DDBJ whole genome shotgun (WGS) entry which is preliminary data.</text>
</comment>
<evidence type="ECO:0000313" key="1">
    <source>
        <dbReference type="EMBL" id="KAG0410653.1"/>
    </source>
</evidence>
<dbReference type="EMBL" id="JABSTQ010011502">
    <property type="protein sequence ID" value="KAG0410653.1"/>
    <property type="molecule type" value="Genomic_DNA"/>
</dbReference>
<gene>
    <name evidence="1" type="ORF">HPB47_012232</name>
</gene>
<keyword evidence="2" id="KW-1185">Reference proteome</keyword>
<organism evidence="1 2">
    <name type="scientific">Ixodes persulcatus</name>
    <name type="common">Taiga tick</name>
    <dbReference type="NCBI Taxonomy" id="34615"/>
    <lineage>
        <taxon>Eukaryota</taxon>
        <taxon>Metazoa</taxon>
        <taxon>Ecdysozoa</taxon>
        <taxon>Arthropoda</taxon>
        <taxon>Chelicerata</taxon>
        <taxon>Arachnida</taxon>
        <taxon>Acari</taxon>
        <taxon>Parasitiformes</taxon>
        <taxon>Ixodida</taxon>
        <taxon>Ixodoidea</taxon>
        <taxon>Ixodidae</taxon>
        <taxon>Ixodinae</taxon>
        <taxon>Ixodes</taxon>
    </lineage>
</organism>
<accession>A0AC60NU68</accession>
<proteinExistence type="predicted"/>
<name>A0AC60NU68_IXOPE</name>
<evidence type="ECO:0000313" key="2">
    <source>
        <dbReference type="Proteomes" id="UP000805193"/>
    </source>
</evidence>
<reference evidence="1 2" key="1">
    <citation type="journal article" date="2020" name="Cell">
        <title>Large-Scale Comparative Analyses of Tick Genomes Elucidate Their Genetic Diversity and Vector Capacities.</title>
        <authorList>
            <consortium name="Tick Genome and Microbiome Consortium (TIGMIC)"/>
            <person name="Jia N."/>
            <person name="Wang J."/>
            <person name="Shi W."/>
            <person name="Du L."/>
            <person name="Sun Y."/>
            <person name="Zhan W."/>
            <person name="Jiang J.F."/>
            <person name="Wang Q."/>
            <person name="Zhang B."/>
            <person name="Ji P."/>
            <person name="Bell-Sakyi L."/>
            <person name="Cui X.M."/>
            <person name="Yuan T.T."/>
            <person name="Jiang B.G."/>
            <person name="Yang W.F."/>
            <person name="Lam T.T."/>
            <person name="Chang Q.C."/>
            <person name="Ding S.J."/>
            <person name="Wang X.J."/>
            <person name="Zhu J.G."/>
            <person name="Ruan X.D."/>
            <person name="Zhao L."/>
            <person name="Wei J.T."/>
            <person name="Ye R.Z."/>
            <person name="Que T.C."/>
            <person name="Du C.H."/>
            <person name="Zhou Y.H."/>
            <person name="Cheng J.X."/>
            <person name="Dai P.F."/>
            <person name="Guo W.B."/>
            <person name="Han X.H."/>
            <person name="Huang E.J."/>
            <person name="Li L.F."/>
            <person name="Wei W."/>
            <person name="Gao Y.C."/>
            <person name="Liu J.Z."/>
            <person name="Shao H.Z."/>
            <person name="Wang X."/>
            <person name="Wang C.C."/>
            <person name="Yang T.C."/>
            <person name="Huo Q.B."/>
            <person name="Li W."/>
            <person name="Chen H.Y."/>
            <person name="Chen S.E."/>
            <person name="Zhou L.G."/>
            <person name="Ni X.B."/>
            <person name="Tian J.H."/>
            <person name="Sheng Y."/>
            <person name="Liu T."/>
            <person name="Pan Y.S."/>
            <person name="Xia L.Y."/>
            <person name="Li J."/>
            <person name="Zhao F."/>
            <person name="Cao W.C."/>
        </authorList>
    </citation>
    <scope>NUCLEOTIDE SEQUENCE [LARGE SCALE GENOMIC DNA]</scope>
    <source>
        <strain evidence="1">Iper-2018</strain>
    </source>
</reference>